<dbReference type="InterPro" id="IPR041657">
    <property type="entry name" value="HTH_17"/>
</dbReference>
<dbReference type="InterPro" id="IPR010093">
    <property type="entry name" value="SinI_DNA-bd"/>
</dbReference>
<dbReference type="Pfam" id="PF12728">
    <property type="entry name" value="HTH_17"/>
    <property type="match status" value="1"/>
</dbReference>
<dbReference type="EMBL" id="VNHW01000008">
    <property type="protein sequence ID" value="TYP86959.1"/>
    <property type="molecule type" value="Genomic_DNA"/>
</dbReference>
<dbReference type="AlphaFoldDB" id="A0A5S5CX77"/>
<dbReference type="GO" id="GO:0003677">
    <property type="term" value="F:DNA binding"/>
    <property type="evidence" value="ECO:0007669"/>
    <property type="project" value="InterPro"/>
</dbReference>
<feature type="region of interest" description="Disordered" evidence="1">
    <location>
        <begin position="65"/>
        <end position="101"/>
    </location>
</feature>
<organism evidence="3 4">
    <name type="scientific">Blastococcus xanthinilyticus</name>
    <dbReference type="NCBI Taxonomy" id="1564164"/>
    <lineage>
        <taxon>Bacteria</taxon>
        <taxon>Bacillati</taxon>
        <taxon>Actinomycetota</taxon>
        <taxon>Actinomycetes</taxon>
        <taxon>Geodermatophilales</taxon>
        <taxon>Geodermatophilaceae</taxon>
        <taxon>Blastococcus</taxon>
    </lineage>
</organism>
<dbReference type="NCBIfam" id="TIGR01764">
    <property type="entry name" value="excise"/>
    <property type="match status" value="1"/>
</dbReference>
<accession>A0A5S5CX77</accession>
<reference evidence="3 4" key="1">
    <citation type="submission" date="2019-07" db="EMBL/GenBank/DDBJ databases">
        <title>Genomic Encyclopedia of Archaeal and Bacterial Type Strains, Phase II (KMG-II): from individual species to whole genera.</title>
        <authorList>
            <person name="Goeker M."/>
        </authorList>
    </citation>
    <scope>NUCLEOTIDE SEQUENCE [LARGE SCALE GENOMIC DNA]</scope>
    <source>
        <strain evidence="3 4">DSM 46842</strain>
    </source>
</reference>
<proteinExistence type="predicted"/>
<dbReference type="RefSeq" id="WP_166533749.1">
    <property type="nucleotide sequence ID" value="NZ_VNHW01000008.1"/>
</dbReference>
<comment type="caution">
    <text evidence="3">The sequence shown here is derived from an EMBL/GenBank/DDBJ whole genome shotgun (WGS) entry which is preliminary data.</text>
</comment>
<evidence type="ECO:0000313" key="3">
    <source>
        <dbReference type="EMBL" id="TYP86959.1"/>
    </source>
</evidence>
<keyword evidence="4" id="KW-1185">Reference proteome</keyword>
<evidence type="ECO:0000259" key="2">
    <source>
        <dbReference type="Pfam" id="PF12728"/>
    </source>
</evidence>
<dbReference type="Proteomes" id="UP000322499">
    <property type="component" value="Unassembled WGS sequence"/>
</dbReference>
<feature type="domain" description="Helix-turn-helix" evidence="2">
    <location>
        <begin position="17"/>
        <end position="65"/>
    </location>
</feature>
<gene>
    <name evidence="3" type="ORF">BD833_108247</name>
</gene>
<sequence length="101" mass="11222">MVDAQRPQELLSSDQLLLTPEEAARVLRVGRTTVYALMKAGVLLPVHIGRSCRISRAELERYVRRLEAPPSSASPRPGGNRRTTTNQRALFEFDPQPGEPA</sequence>
<protein>
    <submittedName>
        <fullName evidence="3">Excisionase family DNA binding protein</fullName>
    </submittedName>
</protein>
<evidence type="ECO:0000256" key="1">
    <source>
        <dbReference type="SAM" id="MobiDB-lite"/>
    </source>
</evidence>
<evidence type="ECO:0000313" key="4">
    <source>
        <dbReference type="Proteomes" id="UP000322499"/>
    </source>
</evidence>
<name>A0A5S5CX77_9ACTN</name>